<keyword evidence="4" id="KW-0336">GPI-anchor</keyword>
<protein>
    <submittedName>
        <fullName evidence="11">Variant surface glycoprotein 1125.2588</fullName>
    </submittedName>
</protein>
<evidence type="ECO:0000256" key="3">
    <source>
        <dbReference type="ARBA" id="ARBA00022475"/>
    </source>
</evidence>
<name>A0A1J0R8A9_9TRYP</name>
<evidence type="ECO:0000256" key="9">
    <source>
        <dbReference type="SAM" id="SignalP"/>
    </source>
</evidence>
<dbReference type="GO" id="GO:0005886">
    <property type="term" value="C:plasma membrane"/>
    <property type="evidence" value="ECO:0007669"/>
    <property type="project" value="UniProtKB-SubCell"/>
</dbReference>
<evidence type="ECO:0000256" key="2">
    <source>
        <dbReference type="ARBA" id="ARBA00004609"/>
    </source>
</evidence>
<sequence length="430" mass="46867">MMSSHWRVYAISGLLAELQQVLNVEGDPNTNAKNLADLNFLCRIIALADADSSHLVKAELSVDSVSELMKLNMTLGSDNWRNKFPKPATPPEDPPAYCKGSTEMDTCKLQYSKWEQAARKSENKENLPNRIVYPAKRINSIQGRTARLLIQAALERAIAIEENYNNGAKQIIAKFEENIRKKLEQAIYGQQKTGKTATDICVAPAQNDRQTSCTLKKTADTVCGTAICLCAKESGSQTGKLCGAATHASDVNFAGPSVAAGYQSIHTKCGQSPKTALTSSYIESLVAAFYARLKTKQGAGKAVVYIGTEPAAQNCQAEDNQACVDFTELSEASASSAVPATYWPSQLLQVAQDLRQVEKAVEHKSHTEDQLTALQKEGEKIYSQLQHEEVVEAPTTKANVADTATGPTPRCAKQNKTVEECQTEHCNYEK</sequence>
<dbReference type="InterPro" id="IPR025932">
    <property type="entry name" value="Trypano_VSG_B_N_dom"/>
</dbReference>
<feature type="signal peptide" evidence="9">
    <location>
        <begin position="1"/>
        <end position="26"/>
    </location>
</feature>
<evidence type="ECO:0000256" key="8">
    <source>
        <dbReference type="ARBA" id="ARBA00023288"/>
    </source>
</evidence>
<keyword evidence="5 9" id="KW-0732">Signal</keyword>
<dbReference type="GO" id="GO:0098552">
    <property type="term" value="C:side of membrane"/>
    <property type="evidence" value="ECO:0007669"/>
    <property type="project" value="UniProtKB-KW"/>
</dbReference>
<keyword evidence="8" id="KW-0449">Lipoprotein</keyword>
<comment type="function">
    <text evidence="1">VSG forms a coat on the surface of the parasite. The trypanosome evades the immune response of the host by expressing a series of antigenically distinct VSGs from an estimated 1000 VSG genes.</text>
</comment>
<feature type="chain" id="PRO_5012746266" evidence="9">
    <location>
        <begin position="27"/>
        <end position="430"/>
    </location>
</feature>
<dbReference type="AlphaFoldDB" id="A0A1J0R8A9"/>
<evidence type="ECO:0000313" key="11">
    <source>
        <dbReference type="EMBL" id="APD74067.1"/>
    </source>
</evidence>
<accession>A0A1J0R8A9</accession>
<evidence type="ECO:0000256" key="4">
    <source>
        <dbReference type="ARBA" id="ARBA00022622"/>
    </source>
</evidence>
<evidence type="ECO:0000256" key="1">
    <source>
        <dbReference type="ARBA" id="ARBA00002523"/>
    </source>
</evidence>
<dbReference type="Pfam" id="PF13206">
    <property type="entry name" value="VSG_B"/>
    <property type="match status" value="1"/>
</dbReference>
<organism evidence="11">
    <name type="scientific">Trypanosoma brucei</name>
    <dbReference type="NCBI Taxonomy" id="5691"/>
    <lineage>
        <taxon>Eukaryota</taxon>
        <taxon>Discoba</taxon>
        <taxon>Euglenozoa</taxon>
        <taxon>Kinetoplastea</taxon>
        <taxon>Metakinetoplastina</taxon>
        <taxon>Trypanosomatida</taxon>
        <taxon>Trypanosomatidae</taxon>
        <taxon>Trypanosoma</taxon>
    </lineage>
</organism>
<keyword evidence="3" id="KW-1003">Cell membrane</keyword>
<comment type="subcellular location">
    <subcellularLocation>
        <location evidence="2">Cell membrane</location>
        <topology evidence="2">Lipid-anchor</topology>
        <topology evidence="2">GPI-anchor</topology>
    </subcellularLocation>
</comment>
<evidence type="ECO:0000256" key="6">
    <source>
        <dbReference type="ARBA" id="ARBA00023136"/>
    </source>
</evidence>
<dbReference type="VEuPathDB" id="TriTrypDB:Tb11.0170"/>
<reference evidence="11" key="1">
    <citation type="submission" date="2016-08" db="EMBL/GenBank/DDBJ databases">
        <title>VSG repertoire of Trypanosoma brucei EATRO 1125.</title>
        <authorList>
            <person name="Cross G.A."/>
        </authorList>
    </citation>
    <scope>NUCLEOTIDE SEQUENCE</scope>
    <source>
        <strain evidence="11">EATRO 1125</strain>
    </source>
</reference>
<keyword evidence="6" id="KW-0472">Membrane</keyword>
<dbReference type="VEuPathDB" id="TriTrypDB:Tb427_000066100"/>
<evidence type="ECO:0000256" key="5">
    <source>
        <dbReference type="ARBA" id="ARBA00022729"/>
    </source>
</evidence>
<dbReference type="EMBL" id="KX700111">
    <property type="protein sequence ID" value="APD74067.1"/>
    <property type="molecule type" value="Genomic_DNA"/>
</dbReference>
<keyword evidence="7" id="KW-0325">Glycoprotein</keyword>
<evidence type="ECO:0000256" key="7">
    <source>
        <dbReference type="ARBA" id="ARBA00023180"/>
    </source>
</evidence>
<proteinExistence type="predicted"/>
<evidence type="ECO:0000259" key="10">
    <source>
        <dbReference type="Pfam" id="PF13206"/>
    </source>
</evidence>
<feature type="domain" description="Trypanosome variant surface glycoprotein B-type N-terminal" evidence="10">
    <location>
        <begin position="30"/>
        <end position="372"/>
    </location>
</feature>